<proteinExistence type="predicted"/>
<sequence length="73" mass="7828">MTFIRVSSTRGDYVLINLEQVAWATVEERATSGTSRLTLHMVDGATFQLRDAEAEAVLAGLQTSLGEIGADSV</sequence>
<dbReference type="AlphaFoldDB" id="A0A6J4QYE1"/>
<dbReference type="EMBL" id="CADCVD010000105">
    <property type="protein sequence ID" value="CAA9450139.1"/>
    <property type="molecule type" value="Genomic_DNA"/>
</dbReference>
<gene>
    <name evidence="1" type="ORF">AVDCRST_MAG37-2239</name>
</gene>
<name>A0A6J4QYE1_9ACTN</name>
<reference evidence="1" key="1">
    <citation type="submission" date="2020-02" db="EMBL/GenBank/DDBJ databases">
        <authorList>
            <person name="Meier V. D."/>
        </authorList>
    </citation>
    <scope>NUCLEOTIDE SEQUENCE</scope>
    <source>
        <strain evidence="1">AVDCRST_MAG37</strain>
    </source>
</reference>
<protein>
    <submittedName>
        <fullName evidence="1">Uncharacterized protein</fullName>
    </submittedName>
</protein>
<organism evidence="1">
    <name type="scientific">uncultured Rubrobacteraceae bacterium</name>
    <dbReference type="NCBI Taxonomy" id="349277"/>
    <lineage>
        <taxon>Bacteria</taxon>
        <taxon>Bacillati</taxon>
        <taxon>Actinomycetota</taxon>
        <taxon>Rubrobacteria</taxon>
        <taxon>Rubrobacterales</taxon>
        <taxon>Rubrobacteraceae</taxon>
        <taxon>environmental samples</taxon>
    </lineage>
</organism>
<accession>A0A6J4QYE1</accession>
<evidence type="ECO:0000313" key="1">
    <source>
        <dbReference type="EMBL" id="CAA9450139.1"/>
    </source>
</evidence>